<gene>
    <name evidence="1" type="ORF">H4687_005090</name>
</gene>
<reference evidence="1 2" key="1">
    <citation type="submission" date="2020-10" db="EMBL/GenBank/DDBJ databases">
        <title>Sequencing the genomes of 1000 actinobacteria strains.</title>
        <authorList>
            <person name="Klenk H.-P."/>
        </authorList>
    </citation>
    <scope>NUCLEOTIDE SEQUENCE [LARGE SCALE GENOMIC DNA]</scope>
    <source>
        <strain evidence="1 2">DSM 41803</strain>
    </source>
</reference>
<accession>A0A8I0P3H1</accession>
<comment type="caution">
    <text evidence="1">The sequence shown here is derived from an EMBL/GenBank/DDBJ whole genome shotgun (WGS) entry which is preliminary data.</text>
</comment>
<name>A0A8I0P3H1_9ACTN</name>
<evidence type="ECO:0000313" key="1">
    <source>
        <dbReference type="EMBL" id="MBE1598961.1"/>
    </source>
</evidence>
<dbReference type="Proteomes" id="UP000629287">
    <property type="component" value="Unassembled WGS sequence"/>
</dbReference>
<dbReference type="GeneID" id="86829648"/>
<dbReference type="InterPro" id="IPR027417">
    <property type="entry name" value="P-loop_NTPase"/>
</dbReference>
<protein>
    <recommendedName>
        <fullName evidence="3">Terminase</fullName>
    </recommendedName>
</protein>
<evidence type="ECO:0008006" key="3">
    <source>
        <dbReference type="Google" id="ProtNLM"/>
    </source>
</evidence>
<dbReference type="Gene3D" id="3.40.50.300">
    <property type="entry name" value="P-loop containing nucleotide triphosphate hydrolases"/>
    <property type="match status" value="1"/>
</dbReference>
<dbReference type="EMBL" id="JADBGF010000001">
    <property type="protein sequence ID" value="MBE1598961.1"/>
    <property type="molecule type" value="Genomic_DNA"/>
</dbReference>
<dbReference type="AlphaFoldDB" id="A0A8I0P3H1"/>
<organism evidence="1 2">
    <name type="scientific">Streptomyces stelliscabiei</name>
    <dbReference type="NCBI Taxonomy" id="146820"/>
    <lineage>
        <taxon>Bacteria</taxon>
        <taxon>Bacillati</taxon>
        <taxon>Actinomycetota</taxon>
        <taxon>Actinomycetes</taxon>
        <taxon>Kitasatosporales</taxon>
        <taxon>Streptomycetaceae</taxon>
        <taxon>Streptomyces</taxon>
    </lineage>
</organism>
<dbReference type="OrthoDB" id="3188010at2"/>
<sequence>MIGCQSPRILSVPWRRRVDTVRWDGVEDQVALDYRSPAGQECVELAEDAGLDLDIWQQLALHHSLAEDDEGRWTSLEVALNVARQNGKGGFLEARQLGGVILFGDELVIHTAHQFNTAQESFLRLDRIIEGSASLSRRVKRVRRSHGEEGFEFFSGARIRFLARGGDSGRGFSGDLVIMDEAMKLRAAPVGALMPVLSARRNPQLVFTGSAGLGAESEQLALLRARAIAEEGEPDPSLTYLEYSIAPHAKECPRDQEQRVVCTAHDDRDDEYSFARANPALGIRIRTSYVQREMRGMREDLFDRERLGVGDYPEVSDETWQVISKEAWEALADGQSRPLDPVAFAIDTNPERTWTAISIAAESAGGGRHVEVVAHRPGTDWVVDWVGERDEKWTPCVWVLDEGGPAGSLAAPIRKKLAGTYEVGSGLGRDHFLVAPKVREIVQACGAFYDRTVDGSLAHPGQSPMATALAGAKKRELGDAWAWARRSEGVDVSPLVAGTYALWGWEKYHDVEPEGAPNLW</sequence>
<evidence type="ECO:0000313" key="2">
    <source>
        <dbReference type="Proteomes" id="UP000629287"/>
    </source>
</evidence>
<dbReference type="RefSeq" id="WP_050399502.1">
    <property type="nucleotide sequence ID" value="NZ_JADBGF010000001.1"/>
</dbReference>
<proteinExistence type="predicted"/>
<keyword evidence="2" id="KW-1185">Reference proteome</keyword>